<gene>
    <name evidence="7" type="primary">LOC102802703</name>
</gene>
<dbReference type="Proteomes" id="UP000694865">
    <property type="component" value="Unplaced"/>
</dbReference>
<keyword evidence="4" id="KW-0808">Transferase</keyword>
<comment type="function">
    <text evidence="4">tRNA methylase which 2'-O-methylates cytidine(4) in tRNA(Pro) and tRNA(Gly)(GCC), and adenosine(4) in tRNA(His).</text>
</comment>
<name>A0ABM0M1N1_SACKO</name>
<keyword evidence="2 4" id="KW-0863">Zinc-finger</keyword>
<evidence type="ECO:0000313" key="6">
    <source>
        <dbReference type="Proteomes" id="UP000694865"/>
    </source>
</evidence>
<sequence>MAATAGIHCSYFVARKRRYCKLSPAIGKIYCGEHAHLDKDAQAESNRKRIQCPLDPKHSIYEDQLKHHLTKCNSREKNKPIYYEKNLNSGSEDSDFDLKVTLSSMSNFRVEIYHGTYQDNLH</sequence>
<evidence type="ECO:0000256" key="3">
    <source>
        <dbReference type="ARBA" id="ARBA00022833"/>
    </source>
</evidence>
<evidence type="ECO:0000259" key="5">
    <source>
        <dbReference type="PROSITE" id="PS51800"/>
    </source>
</evidence>
<proteinExistence type="inferred from homology"/>
<evidence type="ECO:0000256" key="4">
    <source>
        <dbReference type="RuleBase" id="RU367103"/>
    </source>
</evidence>
<keyword evidence="4" id="KW-0489">Methyltransferase</keyword>
<dbReference type="RefSeq" id="XP_006813922.1">
    <property type="nucleotide sequence ID" value="XM_006813859.1"/>
</dbReference>
<feature type="non-terminal residue" evidence="7">
    <location>
        <position position="122"/>
    </location>
</feature>
<keyword evidence="3 4" id="KW-0862">Zinc</keyword>
<comment type="catalytic activity">
    <reaction evidence="4">
        <text>adenosine(4) in tRNA(His) + S-adenosyl-L-methionine = 2'-O-methyladenosine(4) in tRNA(His) + S-adenosyl-L-homocysteine + H(+)</text>
        <dbReference type="Rhea" id="RHEA:43196"/>
        <dbReference type="Rhea" id="RHEA-COMP:10401"/>
        <dbReference type="Rhea" id="RHEA-COMP:10402"/>
        <dbReference type="ChEBI" id="CHEBI:15378"/>
        <dbReference type="ChEBI" id="CHEBI:57856"/>
        <dbReference type="ChEBI" id="CHEBI:59789"/>
        <dbReference type="ChEBI" id="CHEBI:74411"/>
        <dbReference type="ChEBI" id="CHEBI:74477"/>
        <dbReference type="EC" id="2.1.1.225"/>
    </reaction>
</comment>
<reference evidence="7" key="1">
    <citation type="submission" date="2025-08" db="UniProtKB">
        <authorList>
            <consortium name="RefSeq"/>
        </authorList>
    </citation>
    <scope>IDENTIFICATION</scope>
    <source>
        <tissue evidence="7">Testes</tissue>
    </source>
</reference>
<comment type="catalytic activity">
    <reaction evidence="4">
        <text>cytidine(4) in tRNA(Pro) + S-adenosyl-L-methionine = 2'-O-methylcytidine(4) in tRNA(Pro) + S-adenosyl-L-homocysteine + H(+)</text>
        <dbReference type="Rhea" id="RHEA:32767"/>
        <dbReference type="Rhea" id="RHEA-COMP:10397"/>
        <dbReference type="Rhea" id="RHEA-COMP:10398"/>
        <dbReference type="ChEBI" id="CHEBI:15378"/>
        <dbReference type="ChEBI" id="CHEBI:57856"/>
        <dbReference type="ChEBI" id="CHEBI:59789"/>
        <dbReference type="ChEBI" id="CHEBI:74495"/>
        <dbReference type="ChEBI" id="CHEBI:82748"/>
        <dbReference type="EC" id="2.1.1.225"/>
    </reaction>
</comment>
<dbReference type="Pfam" id="PF05253">
    <property type="entry name" value="zf-U11-48K"/>
    <property type="match status" value="1"/>
</dbReference>
<dbReference type="InterPro" id="IPR039044">
    <property type="entry name" value="Trm13"/>
</dbReference>
<feature type="domain" description="CHHC U11-48K-type" evidence="5">
    <location>
        <begin position="49"/>
        <end position="76"/>
    </location>
</feature>
<comment type="similarity">
    <text evidence="4">Belongs to the methyltransferase TRM13 family.</text>
</comment>
<dbReference type="InterPro" id="IPR021721">
    <property type="entry name" value="Znf_CCCH-type_TRM13"/>
</dbReference>
<dbReference type="EC" id="2.1.1.225" evidence="4"/>
<dbReference type="Pfam" id="PF11722">
    <property type="entry name" value="zf-TRM13_CCCH"/>
    <property type="match status" value="1"/>
</dbReference>
<comment type="catalytic activity">
    <reaction evidence="4">
        <text>cytidine(4) in tRNA(Gly)(GCC) + S-adenosyl-L-methionine = 2'-O-methylcytidine(4) in tRNA(Gly)(GCC) + S-adenosyl-L-homocysteine + H(+)</text>
        <dbReference type="Rhea" id="RHEA:43192"/>
        <dbReference type="Rhea" id="RHEA-COMP:10399"/>
        <dbReference type="Rhea" id="RHEA-COMP:10400"/>
        <dbReference type="ChEBI" id="CHEBI:15378"/>
        <dbReference type="ChEBI" id="CHEBI:57856"/>
        <dbReference type="ChEBI" id="CHEBI:59789"/>
        <dbReference type="ChEBI" id="CHEBI:74495"/>
        <dbReference type="ChEBI" id="CHEBI:82748"/>
        <dbReference type="EC" id="2.1.1.225"/>
    </reaction>
</comment>
<keyword evidence="1 4" id="KW-0479">Metal-binding</keyword>
<dbReference type="PANTHER" id="PTHR12998:SF0">
    <property type="entry name" value="TRNA:M(4)X MODIFICATION ENZYME TRM13 HOMOLOG"/>
    <property type="match status" value="1"/>
</dbReference>
<organism evidence="6 7">
    <name type="scientific">Saccoglossus kowalevskii</name>
    <name type="common">Acorn worm</name>
    <dbReference type="NCBI Taxonomy" id="10224"/>
    <lineage>
        <taxon>Eukaryota</taxon>
        <taxon>Metazoa</taxon>
        <taxon>Hemichordata</taxon>
        <taxon>Enteropneusta</taxon>
        <taxon>Harrimaniidae</taxon>
        <taxon>Saccoglossus</taxon>
    </lineage>
</organism>
<evidence type="ECO:0000313" key="7">
    <source>
        <dbReference type="RefSeq" id="XP_006813922.1"/>
    </source>
</evidence>
<dbReference type="InterPro" id="IPR022776">
    <property type="entry name" value="TRM13/UPF0224_CHHC_Znf_dom"/>
</dbReference>
<dbReference type="GeneID" id="102802703"/>
<dbReference type="PROSITE" id="PS51800">
    <property type="entry name" value="ZF_CHHC_U11_48K"/>
    <property type="match status" value="1"/>
</dbReference>
<protein>
    <recommendedName>
        <fullName evidence="4">tRNA:m(4)X modification enzyme TRM13</fullName>
        <ecNumber evidence="4">2.1.1.225</ecNumber>
    </recommendedName>
</protein>
<accession>A0ABM0M1N1</accession>
<keyword evidence="4" id="KW-0949">S-adenosyl-L-methionine</keyword>
<evidence type="ECO:0000256" key="2">
    <source>
        <dbReference type="ARBA" id="ARBA00022771"/>
    </source>
</evidence>
<keyword evidence="6" id="KW-1185">Reference proteome</keyword>
<evidence type="ECO:0000256" key="1">
    <source>
        <dbReference type="ARBA" id="ARBA00022723"/>
    </source>
</evidence>
<dbReference type="PANTHER" id="PTHR12998">
    <property type="entry name" value="TRNA:M(4)X MODIFICATION ENZYME TRM13 HOMOLOG"/>
    <property type="match status" value="1"/>
</dbReference>
<keyword evidence="4" id="KW-0819">tRNA processing</keyword>